<sequence>MFGDLFAAALDWWAKCCPDMSSNDSWDIIDAQPSWIGGNQMYEVLRITSTVQTLTLISMMKRIPKCFVTSAEDCRDISYDNTYHDRNFAFSALVYLQGWDSLDLMYQVEVGSHSFNTQAAVNAAMIAFRMQNGQVTNFKGIHDAMMEGTCQDLGTVVSIEIDALFVCDQDS</sequence>
<evidence type="ECO:0000313" key="2">
    <source>
        <dbReference type="Proteomes" id="UP000297814"/>
    </source>
</evidence>
<dbReference type="AlphaFoldDB" id="A0A4Z1H4L4"/>
<keyword evidence="2" id="KW-1185">Reference proteome</keyword>
<dbReference type="Proteomes" id="UP000297814">
    <property type="component" value="Unassembled WGS sequence"/>
</dbReference>
<evidence type="ECO:0000313" key="1">
    <source>
        <dbReference type="EMBL" id="TGO40213.1"/>
    </source>
</evidence>
<name>A0A4Z1H4L4_9HELO</name>
<comment type="caution">
    <text evidence="1">The sequence shown here is derived from an EMBL/GenBank/DDBJ whole genome shotgun (WGS) entry which is preliminary data.</text>
</comment>
<proteinExistence type="predicted"/>
<accession>A0A4Z1H4L4</accession>
<dbReference type="EMBL" id="PQXK01000040">
    <property type="protein sequence ID" value="TGO40213.1"/>
    <property type="molecule type" value="Genomic_DNA"/>
</dbReference>
<reference evidence="1 2" key="1">
    <citation type="submission" date="2017-12" db="EMBL/GenBank/DDBJ databases">
        <title>Comparative genomics of Botrytis spp.</title>
        <authorList>
            <person name="Valero-Jimenez C.A."/>
            <person name="Tapia P."/>
            <person name="Veloso J."/>
            <person name="Silva-Moreno E."/>
            <person name="Staats M."/>
            <person name="Valdes J.H."/>
            <person name="Van Kan J.A.L."/>
        </authorList>
    </citation>
    <scope>NUCLEOTIDE SEQUENCE [LARGE SCALE GENOMIC DNA]</scope>
    <source>
        <strain evidence="1 2">Bh0001</strain>
    </source>
</reference>
<gene>
    <name evidence="1" type="ORF">BHYA_0040g00210</name>
</gene>
<protein>
    <submittedName>
        <fullName evidence="1">Uncharacterized protein</fullName>
    </submittedName>
</protein>
<organism evidence="1 2">
    <name type="scientific">Botrytis hyacinthi</name>
    <dbReference type="NCBI Taxonomy" id="278943"/>
    <lineage>
        <taxon>Eukaryota</taxon>
        <taxon>Fungi</taxon>
        <taxon>Dikarya</taxon>
        <taxon>Ascomycota</taxon>
        <taxon>Pezizomycotina</taxon>
        <taxon>Leotiomycetes</taxon>
        <taxon>Helotiales</taxon>
        <taxon>Sclerotiniaceae</taxon>
        <taxon>Botrytis</taxon>
    </lineage>
</organism>